<dbReference type="AlphaFoldDB" id="A0A2T8KPV3"/>
<proteinExistence type="predicted"/>
<evidence type="ECO:0000256" key="1">
    <source>
        <dbReference type="SAM" id="MobiDB-lite"/>
    </source>
</evidence>
<reference evidence="2" key="1">
    <citation type="submission" date="2018-04" db="EMBL/GenBank/DDBJ databases">
        <title>WGS assembly of Panicum hallii.</title>
        <authorList>
            <person name="Lovell J."/>
            <person name="Jenkins J."/>
            <person name="Lowry D."/>
            <person name="Mamidi S."/>
            <person name="Sreedasyam A."/>
            <person name="Weng X."/>
            <person name="Barry K."/>
            <person name="Bonette J."/>
            <person name="Campitelli B."/>
            <person name="Daum C."/>
            <person name="Gordon S."/>
            <person name="Gould B."/>
            <person name="Lipzen A."/>
            <person name="Macqueen A."/>
            <person name="Palacio-Mejia J."/>
            <person name="Plott C."/>
            <person name="Shakirov E."/>
            <person name="Shu S."/>
            <person name="Yoshinaga Y."/>
            <person name="Zane M."/>
            <person name="Rokhsar D."/>
            <person name="Grimwood J."/>
            <person name="Schmutz J."/>
            <person name="Juenger T."/>
        </authorList>
    </citation>
    <scope>NUCLEOTIDE SEQUENCE [LARGE SCALE GENOMIC DNA]</scope>
    <source>
        <strain evidence="2">FIL2</strain>
    </source>
</reference>
<evidence type="ECO:0000313" key="2">
    <source>
        <dbReference type="EMBL" id="PVH64179.1"/>
    </source>
</evidence>
<name>A0A2T8KPV3_9POAL</name>
<protein>
    <submittedName>
        <fullName evidence="2">Uncharacterized protein</fullName>
    </submittedName>
</protein>
<accession>A0A2T8KPV3</accession>
<gene>
    <name evidence="2" type="ORF">PAHAL_2G209300</name>
</gene>
<dbReference type="EMBL" id="CM008047">
    <property type="protein sequence ID" value="PVH64179.1"/>
    <property type="molecule type" value="Genomic_DNA"/>
</dbReference>
<dbReference type="Proteomes" id="UP000243499">
    <property type="component" value="Chromosome 2"/>
</dbReference>
<feature type="region of interest" description="Disordered" evidence="1">
    <location>
        <begin position="71"/>
        <end position="92"/>
    </location>
</feature>
<dbReference type="Gramene" id="PVH64179">
    <property type="protein sequence ID" value="PVH64179"/>
    <property type="gene ID" value="PAHAL_2G209300"/>
</dbReference>
<sequence>MDQGALPGNAQYSFVLEVVRYESRGRLPHYYSLTIKCWPLRFKKNCLPPSPAIGHYDQFLPSFRKLQAQGNFQSSKLEERRAGQQIRSHRLG</sequence>
<organism evidence="2">
    <name type="scientific">Panicum hallii</name>
    <dbReference type="NCBI Taxonomy" id="206008"/>
    <lineage>
        <taxon>Eukaryota</taxon>
        <taxon>Viridiplantae</taxon>
        <taxon>Streptophyta</taxon>
        <taxon>Embryophyta</taxon>
        <taxon>Tracheophyta</taxon>
        <taxon>Spermatophyta</taxon>
        <taxon>Magnoliopsida</taxon>
        <taxon>Liliopsida</taxon>
        <taxon>Poales</taxon>
        <taxon>Poaceae</taxon>
        <taxon>PACMAD clade</taxon>
        <taxon>Panicoideae</taxon>
        <taxon>Panicodae</taxon>
        <taxon>Paniceae</taxon>
        <taxon>Panicinae</taxon>
        <taxon>Panicum</taxon>
        <taxon>Panicum sect. Panicum</taxon>
    </lineage>
</organism>